<proteinExistence type="predicted"/>
<dbReference type="Proteomes" id="UP000004982">
    <property type="component" value="Unassembled WGS sequence"/>
</dbReference>
<evidence type="ECO:0000313" key="5">
    <source>
        <dbReference type="Proteomes" id="UP000829455"/>
    </source>
</evidence>
<dbReference type="Proteomes" id="UP000829455">
    <property type="component" value="Chromosome"/>
</dbReference>
<keyword evidence="5" id="KW-1185">Reference proteome</keyword>
<sequence>MFFKFKNLDNQSPYSPESPPNPLYAMLAADTAAMEAGKKTSKIRAAWKKHFDTYSVAACLPYFYDFLLENIDAALTGRLKDGIGLHKFAEALASDKFFHTVDRCRSKSEQEADQTIASYAPAICARIDAVLQREWPAEMQTGAWLAEVFCLFFYHAAANNHTSRIATAPWIVPFLRRWPEQEDRLILSMLDDWCDVAALSEYLMLEAENARRQSRSVGGLWNDMMGIYADKRSNVYRHAKQLLAALSTGDEISPDRKEALLCAALDTLNLASKKPESRKEAYACIRRDPVTRNCLKLLADSMSDNPSAETIRTLLTEAESASKSAGTYNLNQIPSVPFADIGLKIAVIDELMYRRDLLKPRLLLDTFAKEYEGRNIDREADGYAVIPEIFEYFERLDIPQSLLNEVEELYIDGGFDGGSALYEEMFPFFDPGCGDELLPISKQAFADLAHLPNLRRIIGLENCNPSSELIQALQKAGVEIIAQEQWQTT</sequence>
<accession>A0AA36UJE2</accession>
<reference evidence="2 4" key="1">
    <citation type="submission" date="2011-05" db="EMBL/GenBank/DDBJ databases">
        <authorList>
            <person name="Muzny D."/>
            <person name="Qin X."/>
            <person name="Deng J."/>
            <person name="Jiang H."/>
            <person name="Liu Y."/>
            <person name="Qu J."/>
            <person name="Song X.-Z."/>
            <person name="Zhang L."/>
            <person name="Thornton R."/>
            <person name="Coyle M."/>
            <person name="Francisco L."/>
            <person name="Jackson L."/>
            <person name="Javaid M."/>
            <person name="Korchina V."/>
            <person name="Kovar C."/>
            <person name="Mata R."/>
            <person name="Mathew T."/>
            <person name="Ngo R."/>
            <person name="Nguyen L."/>
            <person name="Nguyen N."/>
            <person name="Okwuonu G."/>
            <person name="Ongeri F."/>
            <person name="Pham C."/>
            <person name="Simmons D."/>
            <person name="Wilczek-Boney K."/>
            <person name="Hale W."/>
            <person name="Jakkamsetti A."/>
            <person name="Pham P."/>
            <person name="Ruth R."/>
            <person name="San Lucas F."/>
            <person name="Warren J."/>
            <person name="Zhang J."/>
            <person name="Zhao Z."/>
            <person name="Zhou C."/>
            <person name="Zhu D."/>
            <person name="Lee S."/>
            <person name="Bess C."/>
            <person name="Blankenburg K."/>
            <person name="Forbes L."/>
            <person name="Fu Q."/>
            <person name="Gubbala S."/>
            <person name="Hirani K."/>
            <person name="Jayaseelan J.C."/>
            <person name="Lara F."/>
            <person name="Munidasa M."/>
            <person name="Palculict T."/>
            <person name="Patil S."/>
            <person name="Pu L.-L."/>
            <person name="Saada N."/>
            <person name="Tang L."/>
            <person name="Weissenberger G."/>
            <person name="Zhu Y."/>
            <person name="Hemphill L."/>
            <person name="Shang Y."/>
            <person name="Youmans B."/>
            <person name="Ayvaz T."/>
            <person name="Ross M."/>
            <person name="Santibanez J."/>
            <person name="Aqrawi P."/>
            <person name="Gross S."/>
            <person name="Joshi V."/>
            <person name="Fowler G."/>
            <person name="Nazareth L."/>
            <person name="Reid J."/>
            <person name="Worley K."/>
            <person name="Petrosino J."/>
            <person name="Highlander S."/>
            <person name="Gibbs R."/>
        </authorList>
    </citation>
    <scope>NUCLEOTIDE SEQUENCE [LARGE SCALE GENOMIC DNA]</scope>
    <source>
        <strain evidence="2 4">ATCC 33926</strain>
    </source>
</reference>
<dbReference type="InterPro" id="IPR054187">
    <property type="entry name" value="DUF6892"/>
</dbReference>
<dbReference type="RefSeq" id="WP_003778414.1">
    <property type="nucleotide sequence ID" value="NZ_CP094241.1"/>
</dbReference>
<protein>
    <recommendedName>
        <fullName evidence="1">DUF6892 domain-containing protein</fullName>
    </recommendedName>
</protein>
<organism evidence="2 4">
    <name type="scientific">Neisseria macacae ATCC 33926</name>
    <dbReference type="NCBI Taxonomy" id="997348"/>
    <lineage>
        <taxon>Bacteria</taxon>
        <taxon>Pseudomonadati</taxon>
        <taxon>Pseudomonadota</taxon>
        <taxon>Betaproteobacteria</taxon>
        <taxon>Neisseriales</taxon>
        <taxon>Neisseriaceae</taxon>
        <taxon>Neisseria</taxon>
    </lineage>
</organism>
<evidence type="ECO:0000313" key="2">
    <source>
        <dbReference type="EMBL" id="EGQ76817.1"/>
    </source>
</evidence>
<feature type="domain" description="DUF6892" evidence="1">
    <location>
        <begin position="336"/>
        <end position="480"/>
    </location>
</feature>
<dbReference type="Pfam" id="PF21832">
    <property type="entry name" value="DUF6892"/>
    <property type="match status" value="1"/>
</dbReference>
<evidence type="ECO:0000313" key="3">
    <source>
        <dbReference type="EMBL" id="UNV86088.1"/>
    </source>
</evidence>
<name>A0AA36UJE2_9NEIS</name>
<dbReference type="EMBL" id="CP094241">
    <property type="protein sequence ID" value="UNV86088.1"/>
    <property type="molecule type" value="Genomic_DNA"/>
</dbReference>
<gene>
    <name evidence="2" type="ORF">HMPREF9418_1593</name>
    <name evidence="3" type="ORF">MON40_06250</name>
</gene>
<reference evidence="3 5" key="2">
    <citation type="submission" date="2022-03" db="EMBL/GenBank/DDBJ databases">
        <title>Genome sequencing of Neisseria macacae.</title>
        <authorList>
            <person name="Baek M.-G."/>
        </authorList>
    </citation>
    <scope>NUCLEOTIDE SEQUENCE [LARGE SCALE GENOMIC DNA]</scope>
    <source>
        <strain evidence="3 5">ATCC 33926</strain>
    </source>
</reference>
<evidence type="ECO:0000259" key="1">
    <source>
        <dbReference type="Pfam" id="PF21832"/>
    </source>
</evidence>
<dbReference type="AlphaFoldDB" id="A0AA36UJE2"/>
<dbReference type="EMBL" id="AFQE01000077">
    <property type="protein sequence ID" value="EGQ76817.1"/>
    <property type="molecule type" value="Genomic_DNA"/>
</dbReference>
<evidence type="ECO:0000313" key="4">
    <source>
        <dbReference type="Proteomes" id="UP000004982"/>
    </source>
</evidence>